<organism evidence="2 3">
    <name type="scientific">Ramlibacter tataouinensis</name>
    <dbReference type="NCBI Taxonomy" id="94132"/>
    <lineage>
        <taxon>Bacteria</taxon>
        <taxon>Pseudomonadati</taxon>
        <taxon>Pseudomonadota</taxon>
        <taxon>Betaproteobacteria</taxon>
        <taxon>Burkholderiales</taxon>
        <taxon>Comamonadaceae</taxon>
        <taxon>Ramlibacter</taxon>
    </lineage>
</organism>
<dbReference type="PROSITE" id="PS51318">
    <property type="entry name" value="TAT"/>
    <property type="match status" value="1"/>
</dbReference>
<dbReference type="SUPFAM" id="SSF160387">
    <property type="entry name" value="NosL/MerB-like"/>
    <property type="match status" value="1"/>
</dbReference>
<keyword evidence="1" id="KW-0732">Signal</keyword>
<gene>
    <name evidence="2" type="ORF">UC35_01695</name>
</gene>
<dbReference type="PANTHER" id="PTHR41247:SF1">
    <property type="entry name" value="HTH-TYPE TRANSCRIPTIONAL REPRESSOR YCNK"/>
    <property type="match status" value="1"/>
</dbReference>
<dbReference type="Pfam" id="PF05573">
    <property type="entry name" value="NosL"/>
    <property type="match status" value="1"/>
</dbReference>
<reference evidence="2 3" key="1">
    <citation type="journal article" date="2014" name="Int. J. Syst. Evol. Microbiol.">
        <title>Ramlibacter solisilvae sp. nov., isolated from forest soil, and emended description of the genus Ramlibacter.</title>
        <authorList>
            <person name="Lee H.J."/>
            <person name="Lee S.H."/>
            <person name="Lee S.S."/>
            <person name="Lee J.S."/>
            <person name="Kim Y."/>
            <person name="Kim S.C."/>
            <person name="Jeon C.O."/>
        </authorList>
    </citation>
    <scope>NUCLEOTIDE SEQUENCE [LARGE SCALE GENOMIC DNA]</scope>
    <source>
        <strain evidence="2 3">5-10</strain>
    </source>
</reference>
<dbReference type="AlphaFoldDB" id="A0A127JPH5"/>
<dbReference type="OrthoDB" id="982633at2"/>
<dbReference type="PANTHER" id="PTHR41247">
    <property type="entry name" value="HTH-TYPE TRANSCRIPTIONAL REPRESSOR YCNK"/>
    <property type="match status" value="1"/>
</dbReference>
<dbReference type="Gene3D" id="3.30.70.2060">
    <property type="match status" value="1"/>
</dbReference>
<evidence type="ECO:0000313" key="3">
    <source>
        <dbReference type="Proteomes" id="UP000070433"/>
    </source>
</evidence>
<accession>A0A127JPH5</accession>
<keyword evidence="3" id="KW-1185">Reference proteome</keyword>
<dbReference type="EMBL" id="CP010951">
    <property type="protein sequence ID" value="AMO21825.1"/>
    <property type="molecule type" value="Genomic_DNA"/>
</dbReference>
<feature type="signal peptide" evidence="1">
    <location>
        <begin position="1"/>
        <end position="27"/>
    </location>
</feature>
<name>A0A127JPH5_9BURK</name>
<dbReference type="InterPro" id="IPR006311">
    <property type="entry name" value="TAT_signal"/>
</dbReference>
<evidence type="ECO:0000256" key="1">
    <source>
        <dbReference type="SAM" id="SignalP"/>
    </source>
</evidence>
<feature type="chain" id="PRO_5007449531" evidence="1">
    <location>
        <begin position="28"/>
        <end position="178"/>
    </location>
</feature>
<dbReference type="InterPro" id="IPR008719">
    <property type="entry name" value="N2O_reductase_NosL"/>
</dbReference>
<dbReference type="RefSeq" id="WP_061495585.1">
    <property type="nucleotide sequence ID" value="NZ_CP010951.1"/>
</dbReference>
<dbReference type="PATRIC" id="fig|94132.3.peg.333"/>
<dbReference type="Proteomes" id="UP000070433">
    <property type="component" value="Chromosome"/>
</dbReference>
<evidence type="ECO:0000313" key="2">
    <source>
        <dbReference type="EMBL" id="AMO21825.1"/>
    </source>
</evidence>
<dbReference type="Gene3D" id="3.30.70.2050">
    <property type="match status" value="1"/>
</dbReference>
<sequence length="178" mass="18857">MTTTALSRRRLLCAACALPLASLVACGRDENSATPKPAEIETATACELDGMMLAEYAGPKAQVHYVGAAAPVFFCDTVEMFAALLRPEQARSVRAAFAQDMAKADWDKPRGHWFDAKTGFYVAGSKRHGSMGPTIASFAAQADAQKFVGQWGGKVLQFAEVTPAMAELGGGALHDGKM</sequence>
<proteinExistence type="predicted"/>
<protein>
    <submittedName>
        <fullName evidence="2">NosL</fullName>
    </submittedName>
</protein>